<reference evidence="2 3" key="1">
    <citation type="journal article" date="2010" name="Nature">
        <title>Genome sequence of the palaeopolyploid soybean.</title>
        <authorList>
            <person name="Schmutz J."/>
            <person name="Cannon S.B."/>
            <person name="Schlueter J."/>
            <person name="Ma J."/>
            <person name="Mitros T."/>
            <person name="Nelson W."/>
            <person name="Hyten D.L."/>
            <person name="Song Q."/>
            <person name="Thelen J.J."/>
            <person name="Cheng J."/>
            <person name="Xu D."/>
            <person name="Hellsten U."/>
            <person name="May G.D."/>
            <person name="Yu Y."/>
            <person name="Sakurai T."/>
            <person name="Umezawa T."/>
            <person name="Bhattacharyya M.K."/>
            <person name="Sandhu D."/>
            <person name="Valliyodan B."/>
            <person name="Lindquist E."/>
            <person name="Peto M."/>
            <person name="Grant D."/>
            <person name="Shu S."/>
            <person name="Goodstein D."/>
            <person name="Barry K."/>
            <person name="Futrell-Griggs M."/>
            <person name="Abernathy B."/>
            <person name="Du J."/>
            <person name="Tian Z."/>
            <person name="Zhu L."/>
            <person name="Gill N."/>
            <person name="Joshi T."/>
            <person name="Libault M."/>
            <person name="Sethuraman A."/>
            <person name="Zhang X.-C."/>
            <person name="Shinozaki K."/>
            <person name="Nguyen H.T."/>
            <person name="Wing R.A."/>
            <person name="Cregan P."/>
            <person name="Specht J."/>
            <person name="Grimwood J."/>
            <person name="Rokhsar D."/>
            <person name="Stacey G."/>
            <person name="Shoemaker R.C."/>
            <person name="Jackson S.A."/>
        </authorList>
    </citation>
    <scope>NUCLEOTIDE SEQUENCE</scope>
    <source>
        <strain evidence="3">cv. Williams 82</strain>
        <tissue evidence="2">Callus</tissue>
    </source>
</reference>
<dbReference type="Gramene" id="KRH08056">
    <property type="protein sequence ID" value="KRH08056"/>
    <property type="gene ID" value="GLYMA_16G126800"/>
</dbReference>
<dbReference type="Proteomes" id="UP000008827">
    <property type="component" value="Chromosome 16"/>
</dbReference>
<feature type="domain" description="DUF4283" evidence="1">
    <location>
        <begin position="2"/>
        <end position="47"/>
    </location>
</feature>
<dbReference type="InParanoid" id="A0A0R0FYP0"/>
<dbReference type="Pfam" id="PF14111">
    <property type="entry name" value="DUF4283"/>
    <property type="match status" value="1"/>
</dbReference>
<protein>
    <recommendedName>
        <fullName evidence="1">DUF4283 domain-containing protein</fullName>
    </recommendedName>
</protein>
<proteinExistence type="predicted"/>
<dbReference type="AlphaFoldDB" id="A0A0R0FYP0"/>
<accession>A0A0R0FYP0</accession>
<dbReference type="EnsemblPlants" id="KRH08056">
    <property type="protein sequence ID" value="KRH08056"/>
    <property type="gene ID" value="GLYMA_16G126800"/>
</dbReference>
<dbReference type="InterPro" id="IPR025558">
    <property type="entry name" value="DUF4283"/>
</dbReference>
<evidence type="ECO:0000313" key="2">
    <source>
        <dbReference type="EMBL" id="KRH08056.1"/>
    </source>
</evidence>
<evidence type="ECO:0000313" key="3">
    <source>
        <dbReference type="EnsemblPlants" id="KRH08056"/>
    </source>
</evidence>
<name>A0A0R0FYP0_SOYBN</name>
<keyword evidence="4" id="KW-1185">Reference proteome</keyword>
<evidence type="ECO:0000259" key="1">
    <source>
        <dbReference type="Pfam" id="PF14111"/>
    </source>
</evidence>
<sequence length="93" mass="10959">MVWQPRKGVSIKEVKSGLFLFHFFHKIDFNNILEGRPWFFDNHTLILGRIKVHSLPMGFMIEEVGRNLGKQVGYFLEVLVDVKKTLLKEKMIK</sequence>
<reference evidence="2" key="3">
    <citation type="submission" date="2018-07" db="EMBL/GenBank/DDBJ databases">
        <title>WGS assembly of Glycine max.</title>
        <authorList>
            <person name="Schmutz J."/>
            <person name="Cannon S."/>
            <person name="Schlueter J."/>
            <person name="Ma J."/>
            <person name="Mitros T."/>
            <person name="Nelson W."/>
            <person name="Hyten D."/>
            <person name="Song Q."/>
            <person name="Thelen J."/>
            <person name="Cheng J."/>
            <person name="Xu D."/>
            <person name="Hellsten U."/>
            <person name="May G."/>
            <person name="Yu Y."/>
            <person name="Sakurai T."/>
            <person name="Umezawa T."/>
            <person name="Bhattacharyya M."/>
            <person name="Sandhu D."/>
            <person name="Valliyodan B."/>
            <person name="Lindquist E."/>
            <person name="Peto M."/>
            <person name="Grant D."/>
            <person name="Shu S."/>
            <person name="Goodstein D."/>
            <person name="Barry K."/>
            <person name="Futrell-Griggs M."/>
            <person name="Abernathy B."/>
            <person name="Du J."/>
            <person name="Tian Z."/>
            <person name="Zhu L."/>
            <person name="Gill N."/>
            <person name="Joshi T."/>
            <person name="Libault M."/>
            <person name="Sethuraman A."/>
            <person name="Zhang X."/>
            <person name="Shinozaki K."/>
            <person name="Nguyen H."/>
            <person name="Wing R."/>
            <person name="Cregan P."/>
            <person name="Specht J."/>
            <person name="Grimwood J."/>
            <person name="Rokhsar D."/>
            <person name="Stacey G."/>
            <person name="Shoemaker R."/>
            <person name="Jackson S."/>
        </authorList>
    </citation>
    <scope>NUCLEOTIDE SEQUENCE</scope>
    <source>
        <tissue evidence="2">Callus</tissue>
    </source>
</reference>
<dbReference type="STRING" id="3847.A0A0R0FYP0"/>
<reference evidence="3" key="2">
    <citation type="submission" date="2018-02" db="UniProtKB">
        <authorList>
            <consortium name="EnsemblPlants"/>
        </authorList>
    </citation>
    <scope>IDENTIFICATION</scope>
    <source>
        <strain evidence="3">Williams 82</strain>
    </source>
</reference>
<dbReference type="EMBL" id="CM000849">
    <property type="protein sequence ID" value="KRH08056.1"/>
    <property type="molecule type" value="Genomic_DNA"/>
</dbReference>
<gene>
    <name evidence="2" type="ORF">GLYMA_16G126800</name>
</gene>
<dbReference type="OMA" id="VEPRIFM"/>
<evidence type="ECO:0000313" key="4">
    <source>
        <dbReference type="Proteomes" id="UP000008827"/>
    </source>
</evidence>
<organism evidence="2">
    <name type="scientific">Glycine max</name>
    <name type="common">Soybean</name>
    <name type="synonym">Glycine hispida</name>
    <dbReference type="NCBI Taxonomy" id="3847"/>
    <lineage>
        <taxon>Eukaryota</taxon>
        <taxon>Viridiplantae</taxon>
        <taxon>Streptophyta</taxon>
        <taxon>Embryophyta</taxon>
        <taxon>Tracheophyta</taxon>
        <taxon>Spermatophyta</taxon>
        <taxon>Magnoliopsida</taxon>
        <taxon>eudicotyledons</taxon>
        <taxon>Gunneridae</taxon>
        <taxon>Pentapetalae</taxon>
        <taxon>rosids</taxon>
        <taxon>fabids</taxon>
        <taxon>Fabales</taxon>
        <taxon>Fabaceae</taxon>
        <taxon>Papilionoideae</taxon>
        <taxon>50 kb inversion clade</taxon>
        <taxon>NPAAA clade</taxon>
        <taxon>indigoferoid/millettioid clade</taxon>
        <taxon>Phaseoleae</taxon>
        <taxon>Glycine</taxon>
        <taxon>Glycine subgen. Soja</taxon>
    </lineage>
</organism>